<evidence type="ECO:0000256" key="4">
    <source>
        <dbReference type="ARBA" id="ARBA00022833"/>
    </source>
</evidence>
<sequence length="254" mass="27951">MSFKKHFLAKVLCAFLLGSQAQASALQYAMPDFYLGKAVRGILKVASEVGYHQYDVLDAPTQYAKAQSALDNIYRYPAFKYTYNKATILIIRGVEGEPNGFSFGSYMFLTKSIVDLLTTEQLTAVIAHELAHSEKAHNLQKTPLPLEATAYQMKTIYDAVKEGRWPKGKELVTSIQEIIQTSGLALEIQADCIAAQQLEHMKSQGLSNRATDLISASNAVAGVDLTKDNSEDPAAVRVRILMSQGYLQGSCDIF</sequence>
<dbReference type="Gene3D" id="3.30.2010.10">
    <property type="entry name" value="Metalloproteases ('zincins'), catalytic domain"/>
    <property type="match status" value="1"/>
</dbReference>
<feature type="chain" id="PRO_5046704886" evidence="7">
    <location>
        <begin position="24"/>
        <end position="254"/>
    </location>
</feature>
<dbReference type="EMBL" id="JANRMI010000001">
    <property type="protein sequence ID" value="MDG0815475.1"/>
    <property type="molecule type" value="Genomic_DNA"/>
</dbReference>
<feature type="domain" description="Peptidase M48" evidence="8">
    <location>
        <begin position="99"/>
        <end position="199"/>
    </location>
</feature>
<dbReference type="RefSeq" id="WP_277576950.1">
    <property type="nucleotide sequence ID" value="NZ_JANRMI010000001.1"/>
</dbReference>
<keyword evidence="5 6" id="KW-0482">Metalloprotease</keyword>
<dbReference type="EC" id="3.4.24.-" evidence="9"/>
<keyword evidence="10" id="KW-1185">Reference proteome</keyword>
<evidence type="ECO:0000256" key="1">
    <source>
        <dbReference type="ARBA" id="ARBA00022670"/>
    </source>
</evidence>
<dbReference type="Proteomes" id="UP001152321">
    <property type="component" value="Unassembled WGS sequence"/>
</dbReference>
<comment type="similarity">
    <text evidence="6">Belongs to the peptidase M48 family.</text>
</comment>
<dbReference type="InterPro" id="IPR001915">
    <property type="entry name" value="Peptidase_M48"/>
</dbReference>
<proteinExistence type="inferred from homology"/>
<keyword evidence="1 6" id="KW-0645">Protease</keyword>
<evidence type="ECO:0000256" key="3">
    <source>
        <dbReference type="ARBA" id="ARBA00022801"/>
    </source>
</evidence>
<evidence type="ECO:0000256" key="5">
    <source>
        <dbReference type="ARBA" id="ARBA00023049"/>
    </source>
</evidence>
<protein>
    <submittedName>
        <fullName evidence="9">M48 family metalloprotease</fullName>
        <ecNumber evidence="9">3.4.24.-</ecNumber>
    </submittedName>
</protein>
<feature type="signal peptide" evidence="7">
    <location>
        <begin position="1"/>
        <end position="23"/>
    </location>
</feature>
<keyword evidence="4 6" id="KW-0862">Zinc</keyword>
<evidence type="ECO:0000256" key="6">
    <source>
        <dbReference type="RuleBase" id="RU003983"/>
    </source>
</evidence>
<evidence type="ECO:0000256" key="7">
    <source>
        <dbReference type="SAM" id="SignalP"/>
    </source>
</evidence>
<keyword evidence="3 6" id="KW-0378">Hydrolase</keyword>
<reference evidence="9" key="1">
    <citation type="submission" date="2022-08" db="EMBL/GenBank/DDBJ databases">
        <title>Novel Bdellovibrio Species Isolated from Svalbard: Designation Bdellovibrio svalbardensis.</title>
        <authorList>
            <person name="Mitchell R.J."/>
            <person name="Choi S.Y."/>
        </authorList>
    </citation>
    <scope>NUCLEOTIDE SEQUENCE</scope>
    <source>
        <strain evidence="9">PAP01</strain>
    </source>
</reference>
<accession>A0ABT6DF49</accession>
<dbReference type="GO" id="GO:0008237">
    <property type="term" value="F:metallopeptidase activity"/>
    <property type="evidence" value="ECO:0007669"/>
    <property type="project" value="UniProtKB-KW"/>
</dbReference>
<dbReference type="Pfam" id="PF01435">
    <property type="entry name" value="Peptidase_M48"/>
    <property type="match status" value="1"/>
</dbReference>
<evidence type="ECO:0000313" key="9">
    <source>
        <dbReference type="EMBL" id="MDG0815475.1"/>
    </source>
</evidence>
<keyword evidence="7" id="KW-0732">Signal</keyword>
<name>A0ABT6DF49_9BACT</name>
<gene>
    <name evidence="9" type="ORF">NWE73_03810</name>
</gene>
<evidence type="ECO:0000256" key="2">
    <source>
        <dbReference type="ARBA" id="ARBA00022723"/>
    </source>
</evidence>
<comment type="cofactor">
    <cofactor evidence="6">
        <name>Zn(2+)</name>
        <dbReference type="ChEBI" id="CHEBI:29105"/>
    </cofactor>
    <text evidence="6">Binds 1 zinc ion per subunit.</text>
</comment>
<evidence type="ECO:0000313" key="10">
    <source>
        <dbReference type="Proteomes" id="UP001152321"/>
    </source>
</evidence>
<organism evidence="9 10">
    <name type="scientific">Bdellovibrio svalbardensis</name>
    <dbReference type="NCBI Taxonomy" id="2972972"/>
    <lineage>
        <taxon>Bacteria</taxon>
        <taxon>Pseudomonadati</taxon>
        <taxon>Bdellovibrionota</taxon>
        <taxon>Bdellovibrionia</taxon>
        <taxon>Bdellovibrionales</taxon>
        <taxon>Pseudobdellovibrionaceae</taxon>
        <taxon>Bdellovibrio</taxon>
    </lineage>
</organism>
<evidence type="ECO:0000259" key="8">
    <source>
        <dbReference type="Pfam" id="PF01435"/>
    </source>
</evidence>
<comment type="caution">
    <text evidence="9">The sequence shown here is derived from an EMBL/GenBank/DDBJ whole genome shotgun (WGS) entry which is preliminary data.</text>
</comment>
<keyword evidence="2" id="KW-0479">Metal-binding</keyword>